<sequence>MADTLTEEKLSELAEALAVDKNLPKLGLKLGFKKNKVDMYLGINNRNDSFDGTSNMLFDWKKKTPRINRIPDLKKALIASDLIDFAEDFFPEEGSSVPAQSGHLTPGLLPPTEDFDDMLVTVAKRVHKDSEIDTLGKQLGFTPEDTHRYIATNNKTQNVTYVGTLQMLRDWRNRQTNSTERGALKTALEQSGQMRLADDLFP</sequence>
<protein>
    <recommendedName>
        <fullName evidence="3">Death domain-containing protein</fullName>
    </recommendedName>
</protein>
<organism evidence="1 2">
    <name type="scientific">Strongylocentrotus purpuratus</name>
    <name type="common">Purple sea urchin</name>
    <dbReference type="NCBI Taxonomy" id="7668"/>
    <lineage>
        <taxon>Eukaryota</taxon>
        <taxon>Metazoa</taxon>
        <taxon>Echinodermata</taxon>
        <taxon>Eleutherozoa</taxon>
        <taxon>Echinozoa</taxon>
        <taxon>Echinoidea</taxon>
        <taxon>Euechinoidea</taxon>
        <taxon>Echinacea</taxon>
        <taxon>Camarodonta</taxon>
        <taxon>Echinidea</taxon>
        <taxon>Strongylocentrotidae</taxon>
        <taxon>Strongylocentrotus</taxon>
    </lineage>
</organism>
<dbReference type="CDD" id="cd01670">
    <property type="entry name" value="Death"/>
    <property type="match status" value="1"/>
</dbReference>
<reference evidence="2" key="1">
    <citation type="submission" date="2015-02" db="EMBL/GenBank/DDBJ databases">
        <title>Genome sequencing for Strongylocentrotus purpuratus.</title>
        <authorList>
            <person name="Murali S."/>
            <person name="Liu Y."/>
            <person name="Vee V."/>
            <person name="English A."/>
            <person name="Wang M."/>
            <person name="Skinner E."/>
            <person name="Han Y."/>
            <person name="Muzny D.M."/>
            <person name="Worley K.C."/>
            <person name="Gibbs R.A."/>
        </authorList>
    </citation>
    <scope>NUCLEOTIDE SEQUENCE</scope>
</reference>
<dbReference type="EnsemblMetazoa" id="XM_003726910">
    <property type="protein sequence ID" value="XP_003726958"/>
    <property type="gene ID" value="LOC100893424"/>
</dbReference>
<keyword evidence="2" id="KW-1185">Reference proteome</keyword>
<dbReference type="PANTHER" id="PTHR24132:SF24">
    <property type="entry name" value="ANKYRIN REPEAT AND SOCS BOX PROTEIN 6"/>
    <property type="match status" value="1"/>
</dbReference>
<dbReference type="InterPro" id="IPR011029">
    <property type="entry name" value="DEATH-like_dom_sf"/>
</dbReference>
<dbReference type="OMA" id="HRYIATN"/>
<dbReference type="Proteomes" id="UP000007110">
    <property type="component" value="Unassembled WGS sequence"/>
</dbReference>
<evidence type="ECO:0000313" key="2">
    <source>
        <dbReference type="Proteomes" id="UP000007110"/>
    </source>
</evidence>
<dbReference type="GeneID" id="100893424"/>
<evidence type="ECO:0000313" key="1">
    <source>
        <dbReference type="EnsemblMetazoa" id="XP_003726958"/>
    </source>
</evidence>
<evidence type="ECO:0008006" key="3">
    <source>
        <dbReference type="Google" id="ProtNLM"/>
    </source>
</evidence>
<reference evidence="1" key="2">
    <citation type="submission" date="2021-01" db="UniProtKB">
        <authorList>
            <consortium name="EnsemblMetazoa"/>
        </authorList>
    </citation>
    <scope>IDENTIFICATION</scope>
</reference>
<dbReference type="PANTHER" id="PTHR24132">
    <property type="entry name" value="ANKYRIN REPEAT AND SOCS BOX PROTEIN 6"/>
    <property type="match status" value="1"/>
</dbReference>
<accession>A0A7M7GPZ7</accession>
<dbReference type="SUPFAM" id="SSF47986">
    <property type="entry name" value="DEATH domain"/>
    <property type="match status" value="2"/>
</dbReference>
<dbReference type="KEGG" id="spu:100893424"/>
<dbReference type="FunFam" id="1.10.533.10:FF:000080">
    <property type="entry name" value="Uncharacterized protein"/>
    <property type="match status" value="1"/>
</dbReference>
<proteinExistence type="predicted"/>
<dbReference type="AlphaFoldDB" id="A0A7M7GPZ7"/>
<dbReference type="RefSeq" id="XP_003726958.1">
    <property type="nucleotide sequence ID" value="XM_003726910.3"/>
</dbReference>
<dbReference type="Gene3D" id="1.10.533.10">
    <property type="entry name" value="Death Domain, Fas"/>
    <property type="match status" value="2"/>
</dbReference>
<dbReference type="OrthoDB" id="10161262at2759"/>
<name>A0A7M7GPZ7_STRPU</name>
<dbReference type="InParanoid" id="A0A7M7GPZ7"/>